<dbReference type="AlphaFoldDB" id="A0A6J6EL41"/>
<dbReference type="EMBL" id="CAEZTN010000042">
    <property type="protein sequence ID" value="CAB4576075.1"/>
    <property type="molecule type" value="Genomic_DNA"/>
</dbReference>
<name>A0A6J6EL41_9ZZZZ</name>
<dbReference type="GO" id="GO:0006465">
    <property type="term" value="P:signal peptide processing"/>
    <property type="evidence" value="ECO:0007669"/>
    <property type="project" value="InterPro"/>
</dbReference>
<sequence>MLQQPIFEDEPSSQIWLQGSSLEADSNILVSLTSAGEVRSVFISNQGVQEIVAAQLVDAAPEPQGVATQQKYVRVKKVMSFSGYALAISLMVFAGLSFTGNVKARIVLTGSMAPAISTGDVIVTMPITRKAPQVDDVIAYQAKRFNGENVAVFSHRIIGGDIENGFIVKGDANKSPDPQKPKADDILGVVFFVIPFIGNLLTPKALFLLVPSFFGIWLILDAMRNVE</sequence>
<dbReference type="GO" id="GO:0016020">
    <property type="term" value="C:membrane"/>
    <property type="evidence" value="ECO:0007669"/>
    <property type="project" value="InterPro"/>
</dbReference>
<dbReference type="CDD" id="cd06530">
    <property type="entry name" value="S26_SPase_I"/>
    <property type="match status" value="1"/>
</dbReference>
<dbReference type="InterPro" id="IPR001733">
    <property type="entry name" value="Peptidase_S26B"/>
</dbReference>
<feature type="transmembrane region" description="Helical" evidence="1">
    <location>
        <begin position="183"/>
        <end position="200"/>
    </location>
</feature>
<keyword evidence="1" id="KW-1133">Transmembrane helix</keyword>
<proteinExistence type="predicted"/>
<organism evidence="2">
    <name type="scientific">freshwater metagenome</name>
    <dbReference type="NCBI Taxonomy" id="449393"/>
    <lineage>
        <taxon>unclassified sequences</taxon>
        <taxon>metagenomes</taxon>
        <taxon>ecological metagenomes</taxon>
    </lineage>
</organism>
<feature type="transmembrane region" description="Helical" evidence="1">
    <location>
        <begin position="78"/>
        <end position="98"/>
    </location>
</feature>
<dbReference type="NCBIfam" id="TIGR02228">
    <property type="entry name" value="sigpep_I_arch"/>
    <property type="match status" value="1"/>
</dbReference>
<accession>A0A6J6EL41</accession>
<gene>
    <name evidence="2" type="ORF">UFOPK1689_00984</name>
</gene>
<protein>
    <submittedName>
        <fullName evidence="2">Unannotated protein</fullName>
    </submittedName>
</protein>
<evidence type="ECO:0000256" key="1">
    <source>
        <dbReference type="SAM" id="Phobius"/>
    </source>
</evidence>
<dbReference type="PRINTS" id="PR00728">
    <property type="entry name" value="SIGNALPTASE"/>
</dbReference>
<keyword evidence="1" id="KW-0812">Transmembrane</keyword>
<keyword evidence="1" id="KW-0472">Membrane</keyword>
<evidence type="ECO:0000313" key="2">
    <source>
        <dbReference type="EMBL" id="CAB4576075.1"/>
    </source>
</evidence>
<dbReference type="InterPro" id="IPR019533">
    <property type="entry name" value="Peptidase_S26"/>
</dbReference>
<dbReference type="GO" id="GO:0004252">
    <property type="term" value="F:serine-type endopeptidase activity"/>
    <property type="evidence" value="ECO:0007669"/>
    <property type="project" value="InterPro"/>
</dbReference>
<reference evidence="2" key="1">
    <citation type="submission" date="2020-05" db="EMBL/GenBank/DDBJ databases">
        <authorList>
            <person name="Chiriac C."/>
            <person name="Salcher M."/>
            <person name="Ghai R."/>
            <person name="Kavagutti S V."/>
        </authorList>
    </citation>
    <scope>NUCLEOTIDE SEQUENCE</scope>
</reference>